<gene>
    <name evidence="9" type="ORF">VNO77_09816</name>
</gene>
<feature type="transmembrane region" description="Helical" evidence="8">
    <location>
        <begin position="214"/>
        <end position="231"/>
    </location>
</feature>
<keyword evidence="10" id="KW-1185">Reference proteome</keyword>
<feature type="transmembrane region" description="Helical" evidence="8">
    <location>
        <begin position="295"/>
        <end position="311"/>
    </location>
</feature>
<dbReference type="InterPro" id="IPR006043">
    <property type="entry name" value="NCS2"/>
</dbReference>
<evidence type="ECO:0000256" key="8">
    <source>
        <dbReference type="SAM" id="Phobius"/>
    </source>
</evidence>
<dbReference type="PANTHER" id="PTHR43337">
    <property type="entry name" value="XANTHINE/URACIL PERMEASE C887.17-RELATED"/>
    <property type="match status" value="1"/>
</dbReference>
<dbReference type="GO" id="GO:0005345">
    <property type="term" value="F:purine nucleobase transmembrane transporter activity"/>
    <property type="evidence" value="ECO:0007669"/>
    <property type="project" value="TreeGrafter"/>
</dbReference>
<evidence type="ECO:0000256" key="2">
    <source>
        <dbReference type="ARBA" id="ARBA00005697"/>
    </source>
</evidence>
<evidence type="ECO:0008006" key="11">
    <source>
        <dbReference type="Google" id="ProtNLM"/>
    </source>
</evidence>
<feature type="transmembrane region" description="Helical" evidence="8">
    <location>
        <begin position="454"/>
        <end position="472"/>
    </location>
</feature>
<dbReference type="GO" id="GO:0015854">
    <property type="term" value="P:guanine transport"/>
    <property type="evidence" value="ECO:0007669"/>
    <property type="project" value="TreeGrafter"/>
</dbReference>
<evidence type="ECO:0000256" key="1">
    <source>
        <dbReference type="ARBA" id="ARBA00004141"/>
    </source>
</evidence>
<feature type="region of interest" description="Disordered" evidence="7">
    <location>
        <begin position="565"/>
        <end position="587"/>
    </location>
</feature>
<feature type="transmembrane region" description="Helical" evidence="8">
    <location>
        <begin position="478"/>
        <end position="499"/>
    </location>
</feature>
<keyword evidence="3" id="KW-0813">Transport</keyword>
<dbReference type="Pfam" id="PF00860">
    <property type="entry name" value="Xan_ur_permease"/>
    <property type="match status" value="2"/>
</dbReference>
<name>A0AAN9MDE4_CANGL</name>
<feature type="transmembrane region" description="Helical" evidence="8">
    <location>
        <begin position="183"/>
        <end position="202"/>
    </location>
</feature>
<dbReference type="AlphaFoldDB" id="A0AAN9MDE4"/>
<feature type="region of interest" description="Disordered" evidence="7">
    <location>
        <begin position="1"/>
        <end position="20"/>
    </location>
</feature>
<dbReference type="EMBL" id="JAYMYQ010000002">
    <property type="protein sequence ID" value="KAK7350829.1"/>
    <property type="molecule type" value="Genomic_DNA"/>
</dbReference>
<feature type="transmembrane region" description="Helical" evidence="8">
    <location>
        <begin position="418"/>
        <end position="442"/>
    </location>
</feature>
<sequence length="596" mass="63818">MEMEGSRPPLPQQNSHTKPLSRLNHHVANSRLGKWFKLSQRNSTFTTELRAGTTTFLTMAYILAVNASILSDSGGTCSVSDCLPLCSDPSIPLSACTGSSLRVLQPDESCKFNPVNQGYAACLEKTRKDLIVATVVSSLIGCFIMGIFANLPLGLAPGMGSNAYFAYTVVGFHGSGNVSYQSALAAVFIEGMVFLLVSAIGLRAKLAKLVPKPVRISSSAGIGLFLAFIGLQNNQGIGLIGYSSSTLVTLGACPSSSRASLAPVVTAVNGTVSLLPGGTVSGDILCLRDRMESPTFWLGLVGFVIIAYCLVKNIKGAMIYGIVFVTVVSWFRSTKVTAFPNTDSGNSAHEYFKKVVDIHTIKSTAGALSFKSIGKGYFWEAVVTFLYVDILDTTGTLYSMARFAGFTDEKGDFEGQYFAFMSDATSIVVGSLLGTSPVTAFIESSTGIREGGRTGITALTVAAYFLLAFFFTPLLASIPAWAVGPPLILVGVLMMRSVVEIDWEDMRQAIPAFVTLILMPLTYSIAYGLIGGIGTYIVLNLWDWGWELLGHFGFVKTTQLPHTDSEYDSHHPGVNGVLQNQHSPQNPNVKALQLQV</sequence>
<comment type="subcellular location">
    <subcellularLocation>
        <location evidence="1">Membrane</location>
        <topology evidence="1">Multi-pass membrane protein</topology>
    </subcellularLocation>
</comment>
<evidence type="ECO:0000256" key="5">
    <source>
        <dbReference type="ARBA" id="ARBA00022989"/>
    </source>
</evidence>
<evidence type="ECO:0000256" key="7">
    <source>
        <dbReference type="SAM" id="MobiDB-lite"/>
    </source>
</evidence>
<dbReference type="PANTHER" id="PTHR43337:SF19">
    <property type="entry name" value="ADENINE_GUANINE PERMEASE AZG1"/>
    <property type="match status" value="1"/>
</dbReference>
<protein>
    <recommendedName>
        <fullName evidence="11">Adenine/guanine permease AZG1</fullName>
    </recommendedName>
</protein>
<keyword evidence="4 8" id="KW-0812">Transmembrane</keyword>
<keyword evidence="6 8" id="KW-0472">Membrane</keyword>
<dbReference type="GO" id="GO:0015853">
    <property type="term" value="P:adenine transport"/>
    <property type="evidence" value="ECO:0007669"/>
    <property type="project" value="TreeGrafter"/>
</dbReference>
<proteinExistence type="inferred from homology"/>
<dbReference type="Proteomes" id="UP001367508">
    <property type="component" value="Unassembled WGS sequence"/>
</dbReference>
<reference evidence="9 10" key="1">
    <citation type="submission" date="2024-01" db="EMBL/GenBank/DDBJ databases">
        <title>The genomes of 5 underutilized Papilionoideae crops provide insights into root nodulation and disease resistanc.</title>
        <authorList>
            <person name="Jiang F."/>
        </authorList>
    </citation>
    <scope>NUCLEOTIDE SEQUENCE [LARGE SCALE GENOMIC DNA]</scope>
    <source>
        <strain evidence="9">LVBAO_FW01</strain>
        <tissue evidence="9">Leaves</tissue>
    </source>
</reference>
<feature type="transmembrane region" description="Helical" evidence="8">
    <location>
        <begin position="511"/>
        <end position="539"/>
    </location>
</feature>
<comment type="caution">
    <text evidence="9">The sequence shown here is derived from an EMBL/GenBank/DDBJ whole genome shotgun (WGS) entry which is preliminary data.</text>
</comment>
<comment type="similarity">
    <text evidence="2">Belongs to the nucleobase:cation symporter-2 (NCS2) (TC 2.A.40) family. Azg-like subfamily.</text>
</comment>
<evidence type="ECO:0000313" key="9">
    <source>
        <dbReference type="EMBL" id="KAK7350829.1"/>
    </source>
</evidence>
<dbReference type="InterPro" id="IPR045018">
    <property type="entry name" value="Azg-like"/>
</dbReference>
<evidence type="ECO:0000256" key="4">
    <source>
        <dbReference type="ARBA" id="ARBA00022692"/>
    </source>
</evidence>
<evidence type="ECO:0000256" key="6">
    <source>
        <dbReference type="ARBA" id="ARBA00023136"/>
    </source>
</evidence>
<feature type="transmembrane region" description="Helical" evidence="8">
    <location>
        <begin position="130"/>
        <end position="151"/>
    </location>
</feature>
<keyword evidence="5 8" id="KW-1133">Transmembrane helix</keyword>
<feature type="compositionally biased region" description="Polar residues" evidence="7">
    <location>
        <begin position="577"/>
        <end position="587"/>
    </location>
</feature>
<dbReference type="GO" id="GO:0005886">
    <property type="term" value="C:plasma membrane"/>
    <property type="evidence" value="ECO:0007669"/>
    <property type="project" value="TreeGrafter"/>
</dbReference>
<evidence type="ECO:0000313" key="10">
    <source>
        <dbReference type="Proteomes" id="UP001367508"/>
    </source>
</evidence>
<organism evidence="9 10">
    <name type="scientific">Canavalia gladiata</name>
    <name type="common">Sword bean</name>
    <name type="synonym">Dolichos gladiatus</name>
    <dbReference type="NCBI Taxonomy" id="3824"/>
    <lineage>
        <taxon>Eukaryota</taxon>
        <taxon>Viridiplantae</taxon>
        <taxon>Streptophyta</taxon>
        <taxon>Embryophyta</taxon>
        <taxon>Tracheophyta</taxon>
        <taxon>Spermatophyta</taxon>
        <taxon>Magnoliopsida</taxon>
        <taxon>eudicotyledons</taxon>
        <taxon>Gunneridae</taxon>
        <taxon>Pentapetalae</taxon>
        <taxon>rosids</taxon>
        <taxon>fabids</taxon>
        <taxon>Fabales</taxon>
        <taxon>Fabaceae</taxon>
        <taxon>Papilionoideae</taxon>
        <taxon>50 kb inversion clade</taxon>
        <taxon>NPAAA clade</taxon>
        <taxon>indigoferoid/millettioid clade</taxon>
        <taxon>Phaseoleae</taxon>
        <taxon>Canavalia</taxon>
    </lineage>
</organism>
<accession>A0AAN9MDE4</accession>
<evidence type="ECO:0000256" key="3">
    <source>
        <dbReference type="ARBA" id="ARBA00022448"/>
    </source>
</evidence>